<evidence type="ECO:0000313" key="1">
    <source>
        <dbReference type="EMBL" id="KAL0910290.1"/>
    </source>
</evidence>
<dbReference type="AlphaFoldDB" id="A0ABD0UBX8"/>
<name>A0ABD0UBX8_DENTH</name>
<accession>A0ABD0UBX8</accession>
<dbReference type="Proteomes" id="UP001552299">
    <property type="component" value="Unassembled WGS sequence"/>
</dbReference>
<proteinExistence type="predicted"/>
<sequence>MGEHIRQGLLRSLNLQGPDLFQPLHKVGVGFAYKTIIDKASVESHPRGLEEAAQCGEINHRGLERRLSRKREGGSGGRSLAVRTASGCGGAAVADSDADLNGADDVGVQFEHRVALGRGELRKALEFSSIQRRHPGSFSRRKLSWLIPLPVSKHSAFPPFIFKLCPAERYSLLKFNADVIRSHSGRHYSQRRRHLHRRLAVRTPPLPSPPPPFTLLAELPCSSLPGLILHEQLKTRMR</sequence>
<reference evidence="1 2" key="1">
    <citation type="journal article" date="2024" name="Plant Biotechnol. J.">
        <title>Dendrobium thyrsiflorum genome and its molecular insights into genes involved in important horticultural traits.</title>
        <authorList>
            <person name="Chen B."/>
            <person name="Wang J.Y."/>
            <person name="Zheng P.J."/>
            <person name="Li K.L."/>
            <person name="Liang Y.M."/>
            <person name="Chen X.F."/>
            <person name="Zhang C."/>
            <person name="Zhao X."/>
            <person name="He X."/>
            <person name="Zhang G.Q."/>
            <person name="Liu Z.J."/>
            <person name="Xu Q."/>
        </authorList>
    </citation>
    <scope>NUCLEOTIDE SEQUENCE [LARGE SCALE GENOMIC DNA]</scope>
    <source>
        <strain evidence="1">GZMU011</strain>
    </source>
</reference>
<dbReference type="EMBL" id="JANQDX010000016">
    <property type="protein sequence ID" value="KAL0910290.1"/>
    <property type="molecule type" value="Genomic_DNA"/>
</dbReference>
<gene>
    <name evidence="1" type="ORF">M5K25_021257</name>
</gene>
<comment type="caution">
    <text evidence="1">The sequence shown here is derived from an EMBL/GenBank/DDBJ whole genome shotgun (WGS) entry which is preliminary data.</text>
</comment>
<keyword evidence="2" id="KW-1185">Reference proteome</keyword>
<organism evidence="1 2">
    <name type="scientific">Dendrobium thyrsiflorum</name>
    <name type="common">Pinecone-like raceme dendrobium</name>
    <name type="synonym">Orchid</name>
    <dbReference type="NCBI Taxonomy" id="117978"/>
    <lineage>
        <taxon>Eukaryota</taxon>
        <taxon>Viridiplantae</taxon>
        <taxon>Streptophyta</taxon>
        <taxon>Embryophyta</taxon>
        <taxon>Tracheophyta</taxon>
        <taxon>Spermatophyta</taxon>
        <taxon>Magnoliopsida</taxon>
        <taxon>Liliopsida</taxon>
        <taxon>Asparagales</taxon>
        <taxon>Orchidaceae</taxon>
        <taxon>Epidendroideae</taxon>
        <taxon>Malaxideae</taxon>
        <taxon>Dendrobiinae</taxon>
        <taxon>Dendrobium</taxon>
    </lineage>
</organism>
<protein>
    <submittedName>
        <fullName evidence="1">Uncharacterized protein</fullName>
    </submittedName>
</protein>
<evidence type="ECO:0000313" key="2">
    <source>
        <dbReference type="Proteomes" id="UP001552299"/>
    </source>
</evidence>